<gene>
    <name evidence="1" type="ORF">PoB_007034700</name>
</gene>
<evidence type="ECO:0000313" key="1">
    <source>
        <dbReference type="EMBL" id="GFO43842.1"/>
    </source>
</evidence>
<name>A0AAV4DHU8_9GAST</name>
<comment type="caution">
    <text evidence="1">The sequence shown here is derived from an EMBL/GenBank/DDBJ whole genome shotgun (WGS) entry which is preliminary data.</text>
</comment>
<dbReference type="AlphaFoldDB" id="A0AAV4DHU8"/>
<protein>
    <submittedName>
        <fullName evidence="1">Uncharacterized protein</fullName>
    </submittedName>
</protein>
<reference evidence="1 2" key="1">
    <citation type="journal article" date="2021" name="Elife">
        <title>Chloroplast acquisition without the gene transfer in kleptoplastic sea slugs, Plakobranchus ocellatus.</title>
        <authorList>
            <person name="Maeda T."/>
            <person name="Takahashi S."/>
            <person name="Yoshida T."/>
            <person name="Shimamura S."/>
            <person name="Takaki Y."/>
            <person name="Nagai Y."/>
            <person name="Toyoda A."/>
            <person name="Suzuki Y."/>
            <person name="Arimoto A."/>
            <person name="Ishii H."/>
            <person name="Satoh N."/>
            <person name="Nishiyama T."/>
            <person name="Hasebe M."/>
            <person name="Maruyama T."/>
            <person name="Minagawa J."/>
            <person name="Obokata J."/>
            <person name="Shigenobu S."/>
        </authorList>
    </citation>
    <scope>NUCLEOTIDE SEQUENCE [LARGE SCALE GENOMIC DNA]</scope>
</reference>
<proteinExistence type="predicted"/>
<dbReference type="EMBL" id="BLXT01007928">
    <property type="protein sequence ID" value="GFO43842.1"/>
    <property type="molecule type" value="Genomic_DNA"/>
</dbReference>
<dbReference type="Proteomes" id="UP000735302">
    <property type="component" value="Unassembled WGS sequence"/>
</dbReference>
<evidence type="ECO:0000313" key="2">
    <source>
        <dbReference type="Proteomes" id="UP000735302"/>
    </source>
</evidence>
<sequence length="75" mass="8678">MNTEAHNKRAVCSPRQFNSSVLWQPAAAGAPLWYWLKSYGEVLEERWVVELQLVTADRILQCRQEKENTRDSGKS</sequence>
<keyword evidence="2" id="KW-1185">Reference proteome</keyword>
<accession>A0AAV4DHU8</accession>
<organism evidence="1 2">
    <name type="scientific">Plakobranchus ocellatus</name>
    <dbReference type="NCBI Taxonomy" id="259542"/>
    <lineage>
        <taxon>Eukaryota</taxon>
        <taxon>Metazoa</taxon>
        <taxon>Spiralia</taxon>
        <taxon>Lophotrochozoa</taxon>
        <taxon>Mollusca</taxon>
        <taxon>Gastropoda</taxon>
        <taxon>Heterobranchia</taxon>
        <taxon>Euthyneura</taxon>
        <taxon>Panpulmonata</taxon>
        <taxon>Sacoglossa</taxon>
        <taxon>Placobranchoidea</taxon>
        <taxon>Plakobranchidae</taxon>
        <taxon>Plakobranchus</taxon>
    </lineage>
</organism>